<accession>F0XHD6</accession>
<dbReference type="InParanoid" id="F0XHD6"/>
<dbReference type="eggNOG" id="ENOG502RKWC">
    <property type="taxonomic scope" value="Eukaryota"/>
</dbReference>
<dbReference type="HOGENOM" id="CLU_1094389_0_0_1"/>
<name>F0XHD6_GROCL</name>
<dbReference type="AlphaFoldDB" id="F0XHD6"/>
<proteinExistence type="predicted"/>
<evidence type="ECO:0000313" key="2">
    <source>
        <dbReference type="Proteomes" id="UP000007796"/>
    </source>
</evidence>
<dbReference type="RefSeq" id="XP_014172450.1">
    <property type="nucleotide sequence ID" value="XM_014316975.1"/>
</dbReference>
<dbReference type="GeneID" id="25975936"/>
<evidence type="ECO:0000313" key="1">
    <source>
        <dbReference type="EMBL" id="EFX02968.1"/>
    </source>
</evidence>
<organism evidence="2">
    <name type="scientific">Grosmannia clavigera (strain kw1407 / UAMH 11150)</name>
    <name type="common">Blue stain fungus</name>
    <name type="synonym">Graphiocladiella clavigera</name>
    <dbReference type="NCBI Taxonomy" id="655863"/>
    <lineage>
        <taxon>Eukaryota</taxon>
        <taxon>Fungi</taxon>
        <taxon>Dikarya</taxon>
        <taxon>Ascomycota</taxon>
        <taxon>Pezizomycotina</taxon>
        <taxon>Sordariomycetes</taxon>
        <taxon>Sordariomycetidae</taxon>
        <taxon>Ophiostomatales</taxon>
        <taxon>Ophiostomataceae</taxon>
        <taxon>Leptographium</taxon>
    </lineage>
</organism>
<dbReference type="EMBL" id="GL629769">
    <property type="protein sequence ID" value="EFX02968.1"/>
    <property type="molecule type" value="Genomic_DNA"/>
</dbReference>
<reference evidence="1 2" key="1">
    <citation type="journal article" date="2011" name="Proc. Natl. Acad. Sci. U.S.A.">
        <title>Genome and transcriptome analyses of the mountain pine beetle-fungal symbiont Grosmannia clavigera, a lodgepole pine pathogen.</title>
        <authorList>
            <person name="DiGuistini S."/>
            <person name="Wang Y."/>
            <person name="Liao N.Y."/>
            <person name="Taylor G."/>
            <person name="Tanguay P."/>
            <person name="Feau N."/>
            <person name="Henrissat B."/>
            <person name="Chan S.K."/>
            <person name="Hesse-Orce U."/>
            <person name="Alamouti S.M."/>
            <person name="Tsui C.K.M."/>
            <person name="Docking R.T."/>
            <person name="Levasseur A."/>
            <person name="Haridas S."/>
            <person name="Robertson G."/>
            <person name="Birol I."/>
            <person name="Holt R.A."/>
            <person name="Marra M.A."/>
            <person name="Hamelin R.C."/>
            <person name="Hirst M."/>
            <person name="Jones S.J.M."/>
            <person name="Bohlmann J."/>
            <person name="Breuil C."/>
        </authorList>
    </citation>
    <scope>NUCLEOTIDE SEQUENCE [LARGE SCALE GENOMIC DNA]</scope>
    <source>
        <strain evidence="2">kw1407 / UAMH 11150</strain>
    </source>
</reference>
<gene>
    <name evidence="1" type="ORF">CMQ_2897</name>
</gene>
<keyword evidence="2" id="KW-1185">Reference proteome</keyword>
<protein>
    <submittedName>
        <fullName evidence="1">Uncharacterized protein</fullName>
    </submittedName>
</protein>
<dbReference type="Proteomes" id="UP000007796">
    <property type="component" value="Unassembled WGS sequence"/>
</dbReference>
<dbReference type="OrthoDB" id="2129069at2759"/>
<sequence>MSQLAAPTLYAQCQQPSPPLAPPRMLFCVSLQDRPAWAPVVPVLLTSRTEPRWQKARLGSHDLAVCMQFQKTSSQRVSSSSSATAPPSDIFRFFLVAPEDVGQLGITKRLQRLCQRKSGLGRAVVFLLQAKNASDGDSSDRASMAAYQQLQIEYVSMRVRDKEKTAYLMAQSLGDGPTDLATDFSKRTASLAGRILQPDMQRSAAGVEVVLGADGAEWRHPLGSYVSSSTSTTSSHSLFTTGALLTARDRLRNN</sequence>